<comment type="caution">
    <text evidence="14">The sequence shown here is derived from an EMBL/GenBank/DDBJ whole genome shotgun (WGS) entry which is preliminary data.</text>
</comment>
<feature type="domain" description="BPTI/Kunitz inhibitor" evidence="13">
    <location>
        <begin position="599"/>
        <end position="659"/>
    </location>
</feature>
<accession>A0A8S1HAQ7</accession>
<dbReference type="Gene3D" id="4.10.410.10">
    <property type="entry name" value="Pancreatic trypsin inhibitor Kunitz domain"/>
    <property type="match status" value="14"/>
</dbReference>
<feature type="region of interest" description="Disordered" evidence="11">
    <location>
        <begin position="135"/>
        <end position="162"/>
    </location>
</feature>
<dbReference type="SUPFAM" id="SSF57362">
    <property type="entry name" value="BPTI-like"/>
    <property type="match status" value="14"/>
</dbReference>
<feature type="region of interest" description="Disordered" evidence="11">
    <location>
        <begin position="1180"/>
        <end position="1218"/>
    </location>
</feature>
<evidence type="ECO:0000259" key="12">
    <source>
        <dbReference type="PROSITE" id="PS50026"/>
    </source>
</evidence>
<dbReference type="InterPro" id="IPR020901">
    <property type="entry name" value="Prtase_inh_Kunz-CS"/>
</dbReference>
<comment type="caution">
    <text evidence="10">Lacks conserved residue(s) required for the propagation of feature annotation.</text>
</comment>
<keyword evidence="9" id="KW-1015">Disulfide bond</keyword>
<gene>
    <name evidence="14" type="ORF">CAUJ_LOCUS7517</name>
</gene>
<dbReference type="PROSITE" id="PS01186">
    <property type="entry name" value="EGF_2"/>
    <property type="match status" value="1"/>
</dbReference>
<dbReference type="InterPro" id="IPR018097">
    <property type="entry name" value="EGF_Ca-bd_CS"/>
</dbReference>
<dbReference type="CDD" id="cd00109">
    <property type="entry name" value="Kunitz-type"/>
    <property type="match status" value="6"/>
</dbReference>
<evidence type="ECO:0000256" key="7">
    <source>
        <dbReference type="ARBA" id="ARBA00022737"/>
    </source>
</evidence>
<protein>
    <submittedName>
        <fullName evidence="14">Uncharacterized protein</fullName>
    </submittedName>
</protein>
<dbReference type="SMART" id="SM00131">
    <property type="entry name" value="KU"/>
    <property type="match status" value="14"/>
</dbReference>
<evidence type="ECO:0000256" key="6">
    <source>
        <dbReference type="ARBA" id="ARBA00022729"/>
    </source>
</evidence>
<dbReference type="CDD" id="cd21630">
    <property type="entry name" value="Kunitz_TAP-like"/>
    <property type="match status" value="3"/>
</dbReference>
<feature type="domain" description="BPTI/Kunitz inhibitor" evidence="13">
    <location>
        <begin position="1460"/>
        <end position="1516"/>
    </location>
</feature>
<dbReference type="GO" id="GO:0004867">
    <property type="term" value="F:serine-type endopeptidase inhibitor activity"/>
    <property type="evidence" value="ECO:0007669"/>
    <property type="project" value="UniProtKB-KW"/>
</dbReference>
<dbReference type="FunFam" id="4.10.410.10:FF:000027">
    <property type="entry name" value="Si:dkeyp-73b11.8"/>
    <property type="match status" value="1"/>
</dbReference>
<evidence type="ECO:0000256" key="1">
    <source>
        <dbReference type="ARBA" id="ARBA00004613"/>
    </source>
</evidence>
<dbReference type="Pfam" id="PF07645">
    <property type="entry name" value="EGF_CA"/>
    <property type="match status" value="1"/>
</dbReference>
<dbReference type="Pfam" id="PF00014">
    <property type="entry name" value="Kunitz_BPTI"/>
    <property type="match status" value="12"/>
</dbReference>
<keyword evidence="7" id="KW-0677">Repeat</keyword>
<evidence type="ECO:0000256" key="5">
    <source>
        <dbReference type="ARBA" id="ARBA00022690"/>
    </source>
</evidence>
<feature type="domain" description="BPTI/Kunitz inhibitor" evidence="13">
    <location>
        <begin position="1799"/>
        <end position="1850"/>
    </location>
</feature>
<evidence type="ECO:0000256" key="4">
    <source>
        <dbReference type="ARBA" id="ARBA00022656"/>
    </source>
</evidence>
<feature type="domain" description="BPTI/Kunitz inhibitor" evidence="13">
    <location>
        <begin position="1255"/>
        <end position="1312"/>
    </location>
</feature>
<feature type="region of interest" description="Disordered" evidence="11">
    <location>
        <begin position="676"/>
        <end position="695"/>
    </location>
</feature>
<dbReference type="InterPro" id="IPR002223">
    <property type="entry name" value="Kunitz_BPTI"/>
</dbReference>
<dbReference type="FunFam" id="4.10.410.10:FF:000028">
    <property type="entry name" value="CBN-MEC-1 protein"/>
    <property type="match status" value="2"/>
</dbReference>
<dbReference type="InterPro" id="IPR049883">
    <property type="entry name" value="NOTCH1_EGF-like"/>
</dbReference>
<proteinExistence type="predicted"/>
<dbReference type="SMART" id="SM00179">
    <property type="entry name" value="EGF_CA"/>
    <property type="match status" value="1"/>
</dbReference>
<keyword evidence="4" id="KW-0800">Toxin</keyword>
<dbReference type="InterPro" id="IPR036880">
    <property type="entry name" value="Kunitz_BPTI_sf"/>
</dbReference>
<dbReference type="PROSITE" id="PS00010">
    <property type="entry name" value="ASX_HYDROXYL"/>
    <property type="match status" value="1"/>
</dbReference>
<dbReference type="PROSITE" id="PS50279">
    <property type="entry name" value="BPTI_KUNITZ_2"/>
    <property type="match status" value="15"/>
</dbReference>
<feature type="domain" description="BPTI/Kunitz inhibitor" evidence="13">
    <location>
        <begin position="1599"/>
        <end position="1656"/>
    </location>
</feature>
<feature type="domain" description="BPTI/Kunitz inhibitor" evidence="13">
    <location>
        <begin position="1741"/>
        <end position="1791"/>
    </location>
</feature>
<evidence type="ECO:0000256" key="3">
    <source>
        <dbReference type="ARBA" id="ARBA00022536"/>
    </source>
</evidence>
<feature type="domain" description="BPTI/Kunitz inhibitor" evidence="13">
    <location>
        <begin position="1324"/>
        <end position="1380"/>
    </location>
</feature>
<name>A0A8S1HAQ7_9PELO</name>
<dbReference type="PANTHER" id="PTHR10083:SF217">
    <property type="entry name" value="BOOPHILIN-H2"/>
    <property type="match status" value="1"/>
</dbReference>
<sequence length="2011" mass="228959">MGWKHPAELSSSSYFKGCLSFLLVTQISCSAKDDLAWYSPLTNPGNPVPNPSLTPIIAETAINYCQLAPDVGPCDRELIRYYYDPESDECKKFIFSGCGGNSNRFMRRTHCRNSCVKGHKRDEEPEEMAEMKHRRTLTTSAISTPSPAPEVETSTSTTTSTTVTTTKNHFDTVSPEKFFECGDCDPIYGACVNGECGCIDGFKKLGRICVDINECDDRSKCPSHSRCVNIVGSYKCECDNGFSVNGSCTIRSEACDDEFDVNLTEEDCNDGHQEIRWEKNKKIINFFQIFLDTIFDAENGACKQFFYGGCTSNSKNFFADLQTCDLLCSSKAVKKNQIHGPLPGMPIEAVKELPQEQETPEESPGTTVNSEKPTIPKQRLDINLNESVTPSHEAKIEEAEKAESIVKEITPDHNACEQEFDEVFREECLSATWTEFFYWSSELMDCDAFWYDSSCDPRDRVGRNIFVNYETCKQSCDVGSSTPTSSHAPKVETKPTAGTEVEKTTIRDADGWSPVKPTVVGEFVDFEPSTSKIREDFPTVASDVESFLPNRNEATNYLEDELIPMEPARNISSVDIKTTPKREKSEKPVEERKVEETDCTKEFNAHLRDECETASWEEQYYWNSQFKDCEAFWYDTSCGAPQYKDENLFPTWTECNEKCGKPKPQEIVKMETSTIPTTEASKPTNPTAKEEKVKASSAPTLVLNMTELPYGMKNPLNIILKEALNPNKESALPEVLPPKHRQEFSNFAQKSINTATTKFDRLKYMAEFKKRLMEHPGGSTASFEKRPRIVFTLAPHVFEETTTLPTTTTTEKSTTSTYKPEDFTIEYIEAEKQKIEQTLADLDRPADFCEEPLHPKLEEDCSNDHWEVKWFFNVDRRACKSFWYGGCKVESRNFFPDHANCKAKCGHKYEKDNMSQPKSFAPPGLFSTAPTLSKNRLSTNLKLTFQNPENLFPPTDTSNMIEIDASLPTYPVITRKEPMTSKTIPKTKHVVTMSPNSKVEQHFFYDHVDKVFTDIKTKHRETEADYVKYEVFNEPYGLTTKKPDQTSALPSLEPEKVSFEAHDRAVTSPDSKKVVPKVLDTVPSPDPNQIVPFTPTSSTKLMKTTKSVADPCDDDYDPKWDEDCLGDQWVVRSYYDSKTASCKAFWYGGCITSSRNLWFDKKSCVISCAHKFPTVSSLLQEAGHGEKPEEATQGTQPTEQHSAESSTSPHTARTEQRFQSDLQRKLADVKREHEARQDLDYSRKVDSPVTVAAECLQSFDLGLAKTCNGGKNWTNRFYFDQNLRACRMYWNDGCFSSSPNNFDDLETCQWKCEGRHPNRAGKSCLDKFDQAYMEDCRHGEYSTRFYFDHDRKKCVSFSWGGCQSKSQNFYTDMGYCQELCESPSRELTQSCIHPFDEAYLKSCDLENYHQQYYYFDIISGTCKMFWFGNCRGENPNIFPSLDSCQWICERKREEKSPAYCADKFDVKYMESCGDGTWSEKWFFEQNTGECVSFWWDGCTSTSQNIFTDEKSCTSHCQHPGFEIASRLPDPETKYRCLEPVEMGSCKENYPAFYYDRSAKICRPFAYSGCGGNGNRFMTLSQCENLCYAFNHMTDPEMDCHLPLHIGYGKNDEQCMPHAGFRFYYDRDYGRCSQTWYLGCGGNANNFFSFELCQRTCAADSRTGLERKPRASSHVCFEGPGDKGKCFGNSSRPVQRWTYSSQFKCVQFSYSGCGGNDNRFATQADCEETCDGLRNSLDPNICSYRPDWGSCNQLRYMWFYNQSRASCDQFLYGGCEGNPNRFETFEICQKTCEISGIDPCLESLDRGSWCEAMSNRYYFNKRSRQCKGFHYTGCGKSGNNFLTKEECQQKCEKRLPRALPQERKKGKAGKAKATGGYKGTRPVEKAPMLRHVQLNGANVTYFKSDPEWMTYEFCTGYRYNVTGQYTVLHVHFCSMDGGQNCISESYGTTLGEEFCNVVRPFLRGQNLYSWYFGLDVKDPPYNGDGSTGRIQRAQETDASIFVLKSNNCHDIC</sequence>
<evidence type="ECO:0000313" key="14">
    <source>
        <dbReference type="EMBL" id="CAD6191598.1"/>
    </source>
</evidence>
<feature type="domain" description="BPTI/Kunitz inhibitor" evidence="13">
    <location>
        <begin position="849"/>
        <end position="905"/>
    </location>
</feature>
<feature type="domain" description="BPTI/Kunitz inhibitor" evidence="13">
    <location>
        <begin position="1536"/>
        <end position="1586"/>
    </location>
</feature>
<dbReference type="Gene3D" id="2.10.25.10">
    <property type="entry name" value="Laminin"/>
    <property type="match status" value="1"/>
</dbReference>
<evidence type="ECO:0000256" key="9">
    <source>
        <dbReference type="ARBA" id="ARBA00023157"/>
    </source>
</evidence>
<dbReference type="SUPFAM" id="SSF57196">
    <property type="entry name" value="EGF/Laminin"/>
    <property type="match status" value="1"/>
</dbReference>
<feature type="domain" description="EGF-like" evidence="12">
    <location>
        <begin position="211"/>
        <end position="249"/>
    </location>
</feature>
<reference evidence="14" key="1">
    <citation type="submission" date="2020-10" db="EMBL/GenBank/DDBJ databases">
        <authorList>
            <person name="Kikuchi T."/>
        </authorList>
    </citation>
    <scope>NUCLEOTIDE SEQUENCE</scope>
    <source>
        <strain evidence="14">NKZ352</strain>
    </source>
</reference>
<dbReference type="PROSITE" id="PS50026">
    <property type="entry name" value="EGF_3"/>
    <property type="match status" value="1"/>
</dbReference>
<feature type="region of interest" description="Disordered" evidence="11">
    <location>
        <begin position="353"/>
        <end position="376"/>
    </location>
</feature>
<feature type="region of interest" description="Disordered" evidence="11">
    <location>
        <begin position="478"/>
        <end position="500"/>
    </location>
</feature>
<dbReference type="GO" id="GO:0005615">
    <property type="term" value="C:extracellular space"/>
    <property type="evidence" value="ECO:0007669"/>
    <property type="project" value="TreeGrafter"/>
</dbReference>
<keyword evidence="6" id="KW-0732">Signal</keyword>
<evidence type="ECO:0000313" key="15">
    <source>
        <dbReference type="Proteomes" id="UP000835052"/>
    </source>
</evidence>
<comment type="subcellular location">
    <subcellularLocation>
        <location evidence="1">Secreted</location>
    </subcellularLocation>
</comment>
<feature type="compositionally biased region" description="Low complexity" evidence="11">
    <location>
        <begin position="143"/>
        <end position="162"/>
    </location>
</feature>
<evidence type="ECO:0000256" key="10">
    <source>
        <dbReference type="PROSITE-ProRule" id="PRU00076"/>
    </source>
</evidence>
<dbReference type="FunFam" id="4.10.410.10:FF:000026">
    <property type="entry name" value="Serine protease inhibitor, putative"/>
    <property type="match status" value="1"/>
</dbReference>
<dbReference type="InterPro" id="IPR001881">
    <property type="entry name" value="EGF-like_Ca-bd_dom"/>
</dbReference>
<feature type="compositionally biased region" description="Polar residues" evidence="11">
    <location>
        <begin position="1192"/>
        <end position="1211"/>
    </location>
</feature>
<evidence type="ECO:0000256" key="2">
    <source>
        <dbReference type="ARBA" id="ARBA00022525"/>
    </source>
</evidence>
<dbReference type="PROSITE" id="PS01187">
    <property type="entry name" value="EGF_CA"/>
    <property type="match status" value="1"/>
</dbReference>
<keyword evidence="2" id="KW-0964">Secreted</keyword>
<feature type="domain" description="BPTI/Kunitz inhibitor" evidence="13">
    <location>
        <begin position="1675"/>
        <end position="1729"/>
    </location>
</feature>
<dbReference type="PANTHER" id="PTHR10083">
    <property type="entry name" value="KUNITZ-TYPE PROTEASE INHIBITOR-RELATED"/>
    <property type="match status" value="1"/>
</dbReference>
<dbReference type="PROSITE" id="PS00280">
    <property type="entry name" value="BPTI_KUNITZ_1"/>
    <property type="match status" value="4"/>
</dbReference>
<evidence type="ECO:0000256" key="11">
    <source>
        <dbReference type="SAM" id="MobiDB-lite"/>
    </source>
</evidence>
<feature type="domain" description="BPTI/Kunitz inhibitor" evidence="13">
    <location>
        <begin position="255"/>
        <end position="328"/>
    </location>
</feature>
<dbReference type="FunFam" id="2.10.25.10:FF:000038">
    <property type="entry name" value="Fibrillin 2"/>
    <property type="match status" value="1"/>
</dbReference>
<keyword evidence="3 10" id="KW-0245">EGF-like domain</keyword>
<feature type="compositionally biased region" description="Polar residues" evidence="11">
    <location>
        <begin position="478"/>
        <end position="487"/>
    </location>
</feature>
<feature type="domain" description="BPTI/Kunitz inhibitor" evidence="13">
    <location>
        <begin position="416"/>
        <end position="476"/>
    </location>
</feature>
<dbReference type="Proteomes" id="UP000835052">
    <property type="component" value="Unassembled WGS sequence"/>
</dbReference>
<dbReference type="OrthoDB" id="4473401at2759"/>
<dbReference type="InterPro" id="IPR000152">
    <property type="entry name" value="EGF-type_Asp/Asn_hydroxyl_site"/>
</dbReference>
<keyword evidence="5" id="KW-0646">Protease inhibitor</keyword>
<feature type="domain" description="BPTI/Kunitz inhibitor" evidence="13">
    <location>
        <begin position="1391"/>
        <end position="1448"/>
    </location>
</feature>
<dbReference type="CDD" id="cd00054">
    <property type="entry name" value="EGF_CA"/>
    <property type="match status" value="1"/>
</dbReference>
<feature type="domain" description="BPTI/Kunitz inhibitor" evidence="13">
    <location>
        <begin position="1112"/>
        <end position="1168"/>
    </location>
</feature>
<organism evidence="14 15">
    <name type="scientific">Caenorhabditis auriculariae</name>
    <dbReference type="NCBI Taxonomy" id="2777116"/>
    <lineage>
        <taxon>Eukaryota</taxon>
        <taxon>Metazoa</taxon>
        <taxon>Ecdysozoa</taxon>
        <taxon>Nematoda</taxon>
        <taxon>Chromadorea</taxon>
        <taxon>Rhabditida</taxon>
        <taxon>Rhabditina</taxon>
        <taxon>Rhabditomorpha</taxon>
        <taxon>Rhabditoidea</taxon>
        <taxon>Rhabditidae</taxon>
        <taxon>Peloderinae</taxon>
        <taxon>Caenorhabditis</taxon>
    </lineage>
</organism>
<dbReference type="GO" id="GO:0005509">
    <property type="term" value="F:calcium ion binding"/>
    <property type="evidence" value="ECO:0007669"/>
    <property type="project" value="InterPro"/>
</dbReference>
<evidence type="ECO:0000259" key="13">
    <source>
        <dbReference type="PROSITE" id="PS50279"/>
    </source>
</evidence>
<dbReference type="InterPro" id="IPR000742">
    <property type="entry name" value="EGF"/>
</dbReference>
<dbReference type="InterPro" id="IPR050098">
    <property type="entry name" value="TFPI/VKTCI-like"/>
</dbReference>
<dbReference type="PRINTS" id="PR00759">
    <property type="entry name" value="BASICPTASE"/>
</dbReference>
<feature type="compositionally biased region" description="Polar residues" evidence="11">
    <location>
        <begin position="676"/>
        <end position="687"/>
    </location>
</feature>
<evidence type="ECO:0000256" key="8">
    <source>
        <dbReference type="ARBA" id="ARBA00022900"/>
    </source>
</evidence>
<keyword evidence="15" id="KW-1185">Reference proteome</keyword>
<keyword evidence="8" id="KW-0722">Serine protease inhibitor</keyword>
<feature type="domain" description="BPTI/Kunitz inhibitor" evidence="13">
    <location>
        <begin position="65"/>
        <end position="115"/>
    </location>
</feature>
<dbReference type="EMBL" id="CAJGYM010000022">
    <property type="protein sequence ID" value="CAD6191598.1"/>
    <property type="molecule type" value="Genomic_DNA"/>
</dbReference>